<evidence type="ECO:0000256" key="9">
    <source>
        <dbReference type="ARBA" id="ARBA00022801"/>
    </source>
</evidence>
<dbReference type="CDD" id="cd09603">
    <property type="entry name" value="M1_APN_like"/>
    <property type="match status" value="1"/>
</dbReference>
<dbReference type="InterPro" id="IPR014782">
    <property type="entry name" value="Peptidase_M1_dom"/>
</dbReference>
<dbReference type="EC" id="3.4.11.2" evidence="4"/>
<keyword evidence="10" id="KW-0862">Zinc</keyword>
<evidence type="ECO:0000256" key="7">
    <source>
        <dbReference type="ARBA" id="ARBA00022670"/>
    </source>
</evidence>
<evidence type="ECO:0000256" key="4">
    <source>
        <dbReference type="ARBA" id="ARBA00012564"/>
    </source>
</evidence>
<keyword evidence="15" id="KW-1185">Reference proteome</keyword>
<dbReference type="Gene3D" id="1.25.10.10">
    <property type="entry name" value="Leucine-rich Repeat Variant"/>
    <property type="match status" value="1"/>
</dbReference>
<accession>A0A7S7NL29</accession>
<dbReference type="PANTHER" id="PTHR11533">
    <property type="entry name" value="PROTEASE M1 ZINC METALLOPROTEASE"/>
    <property type="match status" value="1"/>
</dbReference>
<dbReference type="SUPFAM" id="SSF48371">
    <property type="entry name" value="ARM repeat"/>
    <property type="match status" value="1"/>
</dbReference>
<dbReference type="Gene3D" id="2.60.40.1730">
    <property type="entry name" value="tricorn interacting facor f3 domain"/>
    <property type="match status" value="1"/>
</dbReference>
<dbReference type="GO" id="GO:0006508">
    <property type="term" value="P:proteolysis"/>
    <property type="evidence" value="ECO:0007669"/>
    <property type="project" value="UniProtKB-KW"/>
</dbReference>
<dbReference type="InterPro" id="IPR042097">
    <property type="entry name" value="Aminopeptidase_N-like_N_sf"/>
</dbReference>
<evidence type="ECO:0000313" key="15">
    <source>
        <dbReference type="Proteomes" id="UP000593892"/>
    </source>
</evidence>
<evidence type="ECO:0000259" key="12">
    <source>
        <dbReference type="Pfam" id="PF01433"/>
    </source>
</evidence>
<dbReference type="GO" id="GO:0016285">
    <property type="term" value="F:alanyl aminopeptidase activity"/>
    <property type="evidence" value="ECO:0007669"/>
    <property type="project" value="UniProtKB-EC"/>
</dbReference>
<keyword evidence="6" id="KW-0031">Aminopeptidase</keyword>
<dbReference type="InterPro" id="IPR027268">
    <property type="entry name" value="Peptidase_M4/M1_CTD_sf"/>
</dbReference>
<evidence type="ECO:0000256" key="1">
    <source>
        <dbReference type="ARBA" id="ARBA00000098"/>
    </source>
</evidence>
<evidence type="ECO:0000256" key="8">
    <source>
        <dbReference type="ARBA" id="ARBA00022723"/>
    </source>
</evidence>
<evidence type="ECO:0000256" key="6">
    <source>
        <dbReference type="ARBA" id="ARBA00022438"/>
    </source>
</evidence>
<evidence type="ECO:0000259" key="13">
    <source>
        <dbReference type="Pfam" id="PF17900"/>
    </source>
</evidence>
<dbReference type="SUPFAM" id="SSF63737">
    <property type="entry name" value="Leukotriene A4 hydrolase N-terminal domain"/>
    <property type="match status" value="1"/>
</dbReference>
<dbReference type="GO" id="GO:0042277">
    <property type="term" value="F:peptide binding"/>
    <property type="evidence" value="ECO:0007669"/>
    <property type="project" value="TreeGrafter"/>
</dbReference>
<evidence type="ECO:0000256" key="10">
    <source>
        <dbReference type="ARBA" id="ARBA00022833"/>
    </source>
</evidence>
<reference evidence="14 15" key="1">
    <citation type="submission" date="2020-10" db="EMBL/GenBank/DDBJ databases">
        <title>Complete genome sequence of Paludibaculum fermentans P105T, a facultatively anaerobic acidobacterium capable of dissimilatory Fe(III) reduction.</title>
        <authorList>
            <person name="Dedysh S.N."/>
            <person name="Beletsky A.V."/>
            <person name="Kulichevskaya I.S."/>
            <person name="Mardanov A.V."/>
            <person name="Ravin N.V."/>
        </authorList>
    </citation>
    <scope>NUCLEOTIDE SEQUENCE [LARGE SCALE GENOMIC DNA]</scope>
    <source>
        <strain evidence="14 15">P105</strain>
    </source>
</reference>
<feature type="domain" description="Aminopeptidase N-like N-terminal" evidence="13">
    <location>
        <begin position="30"/>
        <end position="213"/>
    </location>
</feature>
<dbReference type="InterPro" id="IPR050344">
    <property type="entry name" value="Peptidase_M1_aminopeptidases"/>
</dbReference>
<evidence type="ECO:0000256" key="11">
    <source>
        <dbReference type="ARBA" id="ARBA00023049"/>
    </source>
</evidence>
<proteinExistence type="inferred from homology"/>
<dbReference type="GO" id="GO:0005737">
    <property type="term" value="C:cytoplasm"/>
    <property type="evidence" value="ECO:0007669"/>
    <property type="project" value="TreeGrafter"/>
</dbReference>
<comment type="catalytic activity">
    <reaction evidence="1">
        <text>Release of an N-terminal amino acid, Xaa-|-Yaa- from a peptide, amide or arylamide. Xaa is preferably Ala, but may be most amino acids including Pro (slow action). When a terminal hydrophobic residue is followed by a prolyl residue, the two may be released as an intact Xaa-Pro dipeptide.</text>
        <dbReference type="EC" id="3.4.11.2"/>
    </reaction>
</comment>
<dbReference type="AlphaFoldDB" id="A0A7S7NL29"/>
<evidence type="ECO:0000256" key="5">
    <source>
        <dbReference type="ARBA" id="ARBA00015611"/>
    </source>
</evidence>
<dbReference type="InterPro" id="IPR045357">
    <property type="entry name" value="Aminopeptidase_N-like_N"/>
</dbReference>
<comment type="similarity">
    <text evidence="3">Belongs to the peptidase M1 family.</text>
</comment>
<dbReference type="SUPFAM" id="SSF55486">
    <property type="entry name" value="Metalloproteases ('zincins'), catalytic domain"/>
    <property type="match status" value="1"/>
</dbReference>
<dbReference type="Pfam" id="PF01433">
    <property type="entry name" value="Peptidase_M1"/>
    <property type="match status" value="1"/>
</dbReference>
<evidence type="ECO:0000256" key="3">
    <source>
        <dbReference type="ARBA" id="ARBA00010136"/>
    </source>
</evidence>
<dbReference type="RefSeq" id="WP_194447286.1">
    <property type="nucleotide sequence ID" value="NZ_CP063849.1"/>
</dbReference>
<keyword evidence="11" id="KW-0482">Metalloprotease</keyword>
<dbReference type="GO" id="GO:0016020">
    <property type="term" value="C:membrane"/>
    <property type="evidence" value="ECO:0007669"/>
    <property type="project" value="TreeGrafter"/>
</dbReference>
<keyword evidence="7" id="KW-0645">Protease</keyword>
<dbReference type="InterPro" id="IPR001930">
    <property type="entry name" value="Peptidase_M1"/>
</dbReference>
<name>A0A7S7NL29_PALFE</name>
<comment type="cofactor">
    <cofactor evidence="2">
        <name>Zn(2+)</name>
        <dbReference type="ChEBI" id="CHEBI:29105"/>
    </cofactor>
</comment>
<dbReference type="GO" id="GO:0070006">
    <property type="term" value="F:metalloaminopeptidase activity"/>
    <property type="evidence" value="ECO:0007669"/>
    <property type="project" value="TreeGrafter"/>
</dbReference>
<dbReference type="Proteomes" id="UP000593892">
    <property type="component" value="Chromosome"/>
</dbReference>
<dbReference type="KEGG" id="pfer:IRI77_22650"/>
<feature type="domain" description="Peptidase M1 membrane alanine aminopeptidase" evidence="12">
    <location>
        <begin position="250"/>
        <end position="456"/>
    </location>
</feature>
<protein>
    <recommendedName>
        <fullName evidence="5">Aminopeptidase N</fullName>
        <ecNumber evidence="4">3.4.11.2</ecNumber>
    </recommendedName>
</protein>
<dbReference type="GO" id="GO:0008270">
    <property type="term" value="F:zinc ion binding"/>
    <property type="evidence" value="ECO:0007669"/>
    <property type="project" value="InterPro"/>
</dbReference>
<keyword evidence="9" id="KW-0378">Hydrolase</keyword>
<dbReference type="PRINTS" id="PR00756">
    <property type="entry name" value="ALADIPTASE"/>
</dbReference>
<dbReference type="Gene3D" id="1.10.390.10">
    <property type="entry name" value="Neutral Protease Domain 2"/>
    <property type="match status" value="1"/>
</dbReference>
<gene>
    <name evidence="14" type="ORF">IRI77_22650</name>
</gene>
<sequence>MIRAWLVLAASLVADNPPQQFERSRDYDVQHYRIELRLDEKTHSFQGSTRISLQPLKDAFTLCELDAETFTVLGVKDAEGPLRFEQGPGKLAVHLPRPYQYREAVSFTVAYEARGVKVDPEKYGMQKEYDLGLNFKDETQEHPAVINTLSFPEGARHWFPSNDQPNDKATSEVIATVRADYEVVSNGRLLETTRSGNTRTFHWSQEQPHSTYLFVLAAGPYVRVPDGGGPLPISYWVYPKDEKNATRSFGRTREIIQFFEREYGVPFPWAKYDQVTIPGIGGGAESTSATVVSDGTIHDEKADKDYPSHWLVAHEAAHQWWGDLVTMRGWSETWINESFATYGEYLYSKHSLGEDEGALNLALKRNRYLEEARTKYRRPIVSDRWTTPNQNFDRHTYEKGAAVLHMLRWSMGDREFQRATAHFLKKHSFQAADTHDLLIAIREATGQVQDSFFEQWIYQAGHPVFEVRWAWLEGEGAVELTVVQKQAPLFSTPVDIGVTTGSGKKVERLQIGKRDRQVFRIACASRPRLVRFDEGNHLLMEMEFPKEVEELEYQLEHDDAMGRMWAASQLKGKGAEAALRKAAHSDPFWAVRREALQALEGNAAFFSECVKDPKPGVRAAAIKRLAALKDCGLMAERFRAEDSYAVQAEALRAMGSCGDRSQLPLLKEAAAMESPGQVLRRAAQSALGVLGER</sequence>
<organism evidence="14 15">
    <name type="scientific">Paludibaculum fermentans</name>
    <dbReference type="NCBI Taxonomy" id="1473598"/>
    <lineage>
        <taxon>Bacteria</taxon>
        <taxon>Pseudomonadati</taxon>
        <taxon>Acidobacteriota</taxon>
        <taxon>Terriglobia</taxon>
        <taxon>Bryobacterales</taxon>
        <taxon>Bryobacteraceae</taxon>
        <taxon>Paludibaculum</taxon>
    </lineage>
</organism>
<dbReference type="Pfam" id="PF13646">
    <property type="entry name" value="HEAT_2"/>
    <property type="match status" value="1"/>
</dbReference>
<dbReference type="InterPro" id="IPR016024">
    <property type="entry name" value="ARM-type_fold"/>
</dbReference>
<dbReference type="GO" id="GO:0043171">
    <property type="term" value="P:peptide catabolic process"/>
    <property type="evidence" value="ECO:0007669"/>
    <property type="project" value="TreeGrafter"/>
</dbReference>
<dbReference type="EMBL" id="CP063849">
    <property type="protein sequence ID" value="QOY85616.1"/>
    <property type="molecule type" value="Genomic_DNA"/>
</dbReference>
<evidence type="ECO:0000313" key="14">
    <source>
        <dbReference type="EMBL" id="QOY85616.1"/>
    </source>
</evidence>
<dbReference type="InterPro" id="IPR011989">
    <property type="entry name" value="ARM-like"/>
</dbReference>
<dbReference type="Pfam" id="PF17900">
    <property type="entry name" value="Peptidase_M1_N"/>
    <property type="match status" value="1"/>
</dbReference>
<keyword evidence="8" id="KW-0479">Metal-binding</keyword>
<dbReference type="PANTHER" id="PTHR11533:SF174">
    <property type="entry name" value="PUROMYCIN-SENSITIVE AMINOPEPTIDASE-RELATED"/>
    <property type="match status" value="1"/>
</dbReference>
<dbReference type="GO" id="GO:0005615">
    <property type="term" value="C:extracellular space"/>
    <property type="evidence" value="ECO:0007669"/>
    <property type="project" value="TreeGrafter"/>
</dbReference>
<evidence type="ECO:0000256" key="2">
    <source>
        <dbReference type="ARBA" id="ARBA00001947"/>
    </source>
</evidence>